<keyword evidence="1" id="KW-0472">Membrane</keyword>
<dbReference type="AlphaFoldDB" id="A0A933GMS8"/>
<dbReference type="EMBL" id="JACQWF010000153">
    <property type="protein sequence ID" value="MBI4595415.1"/>
    <property type="molecule type" value="Genomic_DNA"/>
</dbReference>
<proteinExistence type="predicted"/>
<protein>
    <submittedName>
        <fullName evidence="2">Uncharacterized protein</fullName>
    </submittedName>
</protein>
<name>A0A933GMS8_UNCTE</name>
<evidence type="ECO:0000313" key="3">
    <source>
        <dbReference type="Proteomes" id="UP000772181"/>
    </source>
</evidence>
<dbReference type="Proteomes" id="UP000772181">
    <property type="component" value="Unassembled WGS sequence"/>
</dbReference>
<evidence type="ECO:0000313" key="2">
    <source>
        <dbReference type="EMBL" id="MBI4595415.1"/>
    </source>
</evidence>
<evidence type="ECO:0000256" key="1">
    <source>
        <dbReference type="SAM" id="Phobius"/>
    </source>
</evidence>
<sequence>MKFAYLITFFLSFLVAFAELLSKFKDEPLAIFKQSLTAWLYIFMNVLIALLAFYLLTRTRFLGTTEIDMIKAALTAGLGSTMLMRSKFFKVNINGKEAAIGPEIIINIFLETLEKMIDRKRALKRKDLVEQCRDEIDFKKTKDYAVTTLLASLQTVSAETTKKLIEEAEKIGNSPIGEIEKSHALGYLILDNMGEEFLRGFFNKKTRPNFVRSKEEIEANKDVH</sequence>
<comment type="caution">
    <text evidence="2">The sequence shown here is derived from an EMBL/GenBank/DDBJ whole genome shotgun (WGS) entry which is preliminary data.</text>
</comment>
<gene>
    <name evidence="2" type="ORF">HY730_03445</name>
</gene>
<organism evidence="2 3">
    <name type="scientific">Tectimicrobiota bacterium</name>
    <dbReference type="NCBI Taxonomy" id="2528274"/>
    <lineage>
        <taxon>Bacteria</taxon>
        <taxon>Pseudomonadati</taxon>
        <taxon>Nitrospinota/Tectimicrobiota group</taxon>
        <taxon>Candidatus Tectimicrobiota</taxon>
    </lineage>
</organism>
<accession>A0A933GMS8</accession>
<feature type="transmembrane region" description="Helical" evidence="1">
    <location>
        <begin position="38"/>
        <end position="56"/>
    </location>
</feature>
<reference evidence="2" key="1">
    <citation type="submission" date="2020-07" db="EMBL/GenBank/DDBJ databases">
        <title>Huge and variable diversity of episymbiotic CPR bacteria and DPANN archaea in groundwater ecosystems.</title>
        <authorList>
            <person name="He C.Y."/>
            <person name="Keren R."/>
            <person name="Whittaker M."/>
            <person name="Farag I.F."/>
            <person name="Doudna J."/>
            <person name="Cate J.H.D."/>
            <person name="Banfield J.F."/>
        </authorList>
    </citation>
    <scope>NUCLEOTIDE SEQUENCE</scope>
    <source>
        <strain evidence="2">NC_groundwater_1482_Ag_S-0.65um_47_24</strain>
    </source>
</reference>
<keyword evidence="1" id="KW-1133">Transmembrane helix</keyword>
<keyword evidence="1" id="KW-0812">Transmembrane</keyword>